<proteinExistence type="predicted"/>
<evidence type="ECO:0000313" key="2">
    <source>
        <dbReference type="Proteomes" id="UP000236291"/>
    </source>
</evidence>
<feature type="non-terminal residue" evidence="1">
    <location>
        <position position="1"/>
    </location>
</feature>
<name>A0A2K3KDJ1_TRIPR</name>
<accession>A0A2K3KDJ1</accession>
<reference evidence="1 2" key="1">
    <citation type="journal article" date="2014" name="Am. J. Bot.">
        <title>Genome assembly and annotation for red clover (Trifolium pratense; Fabaceae).</title>
        <authorList>
            <person name="Istvanek J."/>
            <person name="Jaros M."/>
            <person name="Krenek A."/>
            <person name="Repkova J."/>
        </authorList>
    </citation>
    <scope>NUCLEOTIDE SEQUENCE [LARGE SCALE GENOMIC DNA]</scope>
    <source>
        <strain evidence="2">cv. Tatra</strain>
        <tissue evidence="1">Young leaves</tissue>
    </source>
</reference>
<dbReference type="Proteomes" id="UP000236291">
    <property type="component" value="Unassembled WGS sequence"/>
</dbReference>
<sequence length="56" mass="6302">EALARPSLSERVANSSPQLAAARHEQVFHWCGSLWLAEPSLSEQLATTRHESVFLW</sequence>
<evidence type="ECO:0000313" key="1">
    <source>
        <dbReference type="EMBL" id="PNX64348.1"/>
    </source>
</evidence>
<dbReference type="EMBL" id="ASHM01164791">
    <property type="protein sequence ID" value="PNX64348.1"/>
    <property type="molecule type" value="Genomic_DNA"/>
</dbReference>
<dbReference type="AlphaFoldDB" id="A0A2K3KDJ1"/>
<protein>
    <submittedName>
        <fullName evidence="1">Uncharacterized protein</fullName>
    </submittedName>
</protein>
<gene>
    <name evidence="1" type="ORF">L195_g062073</name>
</gene>
<comment type="caution">
    <text evidence="1">The sequence shown here is derived from an EMBL/GenBank/DDBJ whole genome shotgun (WGS) entry which is preliminary data.</text>
</comment>
<organism evidence="1 2">
    <name type="scientific">Trifolium pratense</name>
    <name type="common">Red clover</name>
    <dbReference type="NCBI Taxonomy" id="57577"/>
    <lineage>
        <taxon>Eukaryota</taxon>
        <taxon>Viridiplantae</taxon>
        <taxon>Streptophyta</taxon>
        <taxon>Embryophyta</taxon>
        <taxon>Tracheophyta</taxon>
        <taxon>Spermatophyta</taxon>
        <taxon>Magnoliopsida</taxon>
        <taxon>eudicotyledons</taxon>
        <taxon>Gunneridae</taxon>
        <taxon>Pentapetalae</taxon>
        <taxon>rosids</taxon>
        <taxon>fabids</taxon>
        <taxon>Fabales</taxon>
        <taxon>Fabaceae</taxon>
        <taxon>Papilionoideae</taxon>
        <taxon>50 kb inversion clade</taxon>
        <taxon>NPAAA clade</taxon>
        <taxon>Hologalegina</taxon>
        <taxon>IRL clade</taxon>
        <taxon>Trifolieae</taxon>
        <taxon>Trifolium</taxon>
    </lineage>
</organism>
<reference evidence="1 2" key="2">
    <citation type="journal article" date="2017" name="Front. Plant Sci.">
        <title>Gene Classification and Mining of Molecular Markers Useful in Red Clover (Trifolium pratense) Breeding.</title>
        <authorList>
            <person name="Istvanek J."/>
            <person name="Dluhosova J."/>
            <person name="Dluhos P."/>
            <person name="Patkova L."/>
            <person name="Nedelnik J."/>
            <person name="Repkova J."/>
        </authorList>
    </citation>
    <scope>NUCLEOTIDE SEQUENCE [LARGE SCALE GENOMIC DNA]</scope>
    <source>
        <strain evidence="2">cv. Tatra</strain>
        <tissue evidence="1">Young leaves</tissue>
    </source>
</reference>